<dbReference type="RefSeq" id="WP_196283988.1">
    <property type="nucleotide sequence ID" value="NZ_JADQDQ010000015.1"/>
</dbReference>
<accession>A0ABS0IN66</accession>
<protein>
    <submittedName>
        <fullName evidence="2">Uncharacterized protein</fullName>
    </submittedName>
</protein>
<proteinExistence type="predicted"/>
<gene>
    <name evidence="2" type="ORF">I2I05_19750</name>
</gene>
<evidence type="ECO:0000313" key="2">
    <source>
        <dbReference type="EMBL" id="MBF9239637.1"/>
    </source>
</evidence>
<comment type="caution">
    <text evidence="2">The sequence shown here is derived from an EMBL/GenBank/DDBJ whole genome shotgun (WGS) entry which is preliminary data.</text>
</comment>
<keyword evidence="3" id="KW-1185">Reference proteome</keyword>
<organism evidence="2 3">
    <name type="scientific">Hymenobacter jeongseonensis</name>
    <dbReference type="NCBI Taxonomy" id="2791027"/>
    <lineage>
        <taxon>Bacteria</taxon>
        <taxon>Pseudomonadati</taxon>
        <taxon>Bacteroidota</taxon>
        <taxon>Cytophagia</taxon>
        <taxon>Cytophagales</taxon>
        <taxon>Hymenobacteraceae</taxon>
        <taxon>Hymenobacter</taxon>
    </lineage>
</organism>
<reference evidence="2 3" key="1">
    <citation type="submission" date="2020-11" db="EMBL/GenBank/DDBJ databases">
        <authorList>
            <person name="Kim M.K."/>
        </authorList>
    </citation>
    <scope>NUCLEOTIDE SEQUENCE [LARGE SCALE GENOMIC DNA]</scope>
    <source>
        <strain evidence="2 3">BT683</strain>
    </source>
</reference>
<dbReference type="EMBL" id="JADQDQ010000015">
    <property type="protein sequence ID" value="MBF9239637.1"/>
    <property type="molecule type" value="Genomic_DNA"/>
</dbReference>
<evidence type="ECO:0000256" key="1">
    <source>
        <dbReference type="SAM" id="MobiDB-lite"/>
    </source>
</evidence>
<evidence type="ECO:0000313" key="3">
    <source>
        <dbReference type="Proteomes" id="UP000597617"/>
    </source>
</evidence>
<name>A0ABS0IN66_9BACT</name>
<sequence length="107" mass="11716">MMSTPALAARQPEISSQEWAADPQQCPAWIGFLTRASLPAGLIWSGTGEVPAISTRVHVYLNSFGPAVVKAYFHADGFLGVLGEFERLPDWFRRQSPGVTMGHLFGR</sequence>
<feature type="region of interest" description="Disordered" evidence="1">
    <location>
        <begin position="1"/>
        <end position="20"/>
    </location>
</feature>
<dbReference type="Proteomes" id="UP000597617">
    <property type="component" value="Unassembled WGS sequence"/>
</dbReference>